<protein>
    <submittedName>
        <fullName evidence="2">Uncharacterized protein</fullName>
    </submittedName>
</protein>
<gene>
    <name evidence="2" type="ORF">G2W53_011676</name>
</gene>
<feature type="compositionally biased region" description="Basic and acidic residues" evidence="1">
    <location>
        <begin position="1"/>
        <end position="10"/>
    </location>
</feature>
<reference evidence="2" key="1">
    <citation type="submission" date="2020-09" db="EMBL/GenBank/DDBJ databases">
        <title>Genome-Enabled Discovery of Anthraquinone Biosynthesis in Senna tora.</title>
        <authorList>
            <person name="Kang S.-H."/>
            <person name="Pandey R.P."/>
            <person name="Lee C.-M."/>
            <person name="Sim J.-S."/>
            <person name="Jeong J.-T."/>
            <person name="Choi B.-S."/>
            <person name="Jung M."/>
            <person name="Ginzburg D."/>
            <person name="Zhao K."/>
            <person name="Won S.Y."/>
            <person name="Oh T.-J."/>
            <person name="Yu Y."/>
            <person name="Kim N.-H."/>
            <person name="Lee O.R."/>
            <person name="Lee T.-H."/>
            <person name="Bashyal P."/>
            <person name="Kim T.-S."/>
            <person name="Lee W.-H."/>
            <person name="Kawkins C."/>
            <person name="Kim C.-K."/>
            <person name="Kim J.S."/>
            <person name="Ahn B.O."/>
            <person name="Rhee S.Y."/>
            <person name="Sohng J.K."/>
        </authorList>
    </citation>
    <scope>NUCLEOTIDE SEQUENCE</scope>
    <source>
        <tissue evidence="2">Leaf</tissue>
    </source>
</reference>
<keyword evidence="3" id="KW-1185">Reference proteome</keyword>
<organism evidence="2 3">
    <name type="scientific">Senna tora</name>
    <dbReference type="NCBI Taxonomy" id="362788"/>
    <lineage>
        <taxon>Eukaryota</taxon>
        <taxon>Viridiplantae</taxon>
        <taxon>Streptophyta</taxon>
        <taxon>Embryophyta</taxon>
        <taxon>Tracheophyta</taxon>
        <taxon>Spermatophyta</taxon>
        <taxon>Magnoliopsida</taxon>
        <taxon>eudicotyledons</taxon>
        <taxon>Gunneridae</taxon>
        <taxon>Pentapetalae</taxon>
        <taxon>rosids</taxon>
        <taxon>fabids</taxon>
        <taxon>Fabales</taxon>
        <taxon>Fabaceae</taxon>
        <taxon>Caesalpinioideae</taxon>
        <taxon>Cassia clade</taxon>
        <taxon>Senna</taxon>
    </lineage>
</organism>
<evidence type="ECO:0000256" key="1">
    <source>
        <dbReference type="SAM" id="MobiDB-lite"/>
    </source>
</evidence>
<comment type="caution">
    <text evidence="2">The sequence shown here is derived from an EMBL/GenBank/DDBJ whole genome shotgun (WGS) entry which is preliminary data.</text>
</comment>
<accession>A0A834X396</accession>
<proteinExistence type="predicted"/>
<name>A0A834X396_9FABA</name>
<evidence type="ECO:0000313" key="3">
    <source>
        <dbReference type="Proteomes" id="UP000634136"/>
    </source>
</evidence>
<dbReference type="Proteomes" id="UP000634136">
    <property type="component" value="Unassembled WGS sequence"/>
</dbReference>
<sequence length="30" mass="3441">MTFGDLREWLDNSQFQTRRPPPFQNSSGAG</sequence>
<dbReference type="AlphaFoldDB" id="A0A834X396"/>
<dbReference type="EMBL" id="JAAIUW010000004">
    <property type="protein sequence ID" value="KAF7836817.1"/>
    <property type="molecule type" value="Genomic_DNA"/>
</dbReference>
<feature type="region of interest" description="Disordered" evidence="1">
    <location>
        <begin position="1"/>
        <end position="30"/>
    </location>
</feature>
<evidence type="ECO:0000313" key="2">
    <source>
        <dbReference type="EMBL" id="KAF7836817.1"/>
    </source>
</evidence>